<gene>
    <name evidence="8" type="ORF">CEURO_LOCUS4887</name>
</gene>
<comment type="subcellular location">
    <subcellularLocation>
        <location evidence="1">Nucleus</location>
    </subcellularLocation>
</comment>
<evidence type="ECO:0000256" key="2">
    <source>
        <dbReference type="ARBA" id="ARBA00023015"/>
    </source>
</evidence>
<proteinExistence type="predicted"/>
<feature type="domain" description="TF-B3" evidence="7">
    <location>
        <begin position="1"/>
        <end position="64"/>
    </location>
</feature>
<sequence>MEDIGTSRVWNMKYRFWPNNKSRMYLLENTGDFVRENGLQEGDFIVIYADTKSGKFMIRGVKVRQNGPRSEGKKPMARKSIRPSPATFPGI</sequence>
<dbReference type="GO" id="GO:0003700">
    <property type="term" value="F:DNA-binding transcription factor activity"/>
    <property type="evidence" value="ECO:0007669"/>
    <property type="project" value="InterPro"/>
</dbReference>
<organism evidence="8 9">
    <name type="scientific">Cuscuta europaea</name>
    <name type="common">European dodder</name>
    <dbReference type="NCBI Taxonomy" id="41803"/>
    <lineage>
        <taxon>Eukaryota</taxon>
        <taxon>Viridiplantae</taxon>
        <taxon>Streptophyta</taxon>
        <taxon>Embryophyta</taxon>
        <taxon>Tracheophyta</taxon>
        <taxon>Spermatophyta</taxon>
        <taxon>Magnoliopsida</taxon>
        <taxon>eudicotyledons</taxon>
        <taxon>Gunneridae</taxon>
        <taxon>Pentapetalae</taxon>
        <taxon>asterids</taxon>
        <taxon>lamiids</taxon>
        <taxon>Solanales</taxon>
        <taxon>Convolvulaceae</taxon>
        <taxon>Cuscuteae</taxon>
        <taxon>Cuscuta</taxon>
        <taxon>Cuscuta subgen. Cuscuta</taxon>
    </lineage>
</organism>
<keyword evidence="3" id="KW-0238">DNA-binding</keyword>
<dbReference type="InterPro" id="IPR003340">
    <property type="entry name" value="B3_DNA-bd"/>
</dbReference>
<dbReference type="InterPro" id="IPR015300">
    <property type="entry name" value="DNA-bd_pseudobarrel_sf"/>
</dbReference>
<dbReference type="PANTHER" id="PTHR31140">
    <property type="entry name" value="B3 DOMAIN-CONTAINING TRANSCRIPTION FACTOR ABI3"/>
    <property type="match status" value="1"/>
</dbReference>
<keyword evidence="5" id="KW-0539">Nucleus</keyword>
<comment type="caution">
    <text evidence="8">The sequence shown here is derived from an EMBL/GenBank/DDBJ whole genome shotgun (WGS) entry which is preliminary data.</text>
</comment>
<evidence type="ECO:0000256" key="4">
    <source>
        <dbReference type="ARBA" id="ARBA00023163"/>
    </source>
</evidence>
<protein>
    <recommendedName>
        <fullName evidence="7">TF-B3 domain-containing protein</fullName>
    </recommendedName>
</protein>
<keyword evidence="9" id="KW-1185">Reference proteome</keyword>
<dbReference type="PANTHER" id="PTHR31140:SF81">
    <property type="entry name" value="B3 DOMAIN-CONTAINING TRANSCRIPTION FACTOR ABI3"/>
    <property type="match status" value="1"/>
</dbReference>
<evidence type="ECO:0000256" key="5">
    <source>
        <dbReference type="ARBA" id="ARBA00023242"/>
    </source>
</evidence>
<evidence type="ECO:0000256" key="3">
    <source>
        <dbReference type="ARBA" id="ARBA00023125"/>
    </source>
</evidence>
<dbReference type="AlphaFoldDB" id="A0A9P1E2B2"/>
<keyword evidence="4" id="KW-0804">Transcription</keyword>
<dbReference type="OrthoDB" id="757982at2759"/>
<dbReference type="PROSITE" id="PS50863">
    <property type="entry name" value="B3"/>
    <property type="match status" value="1"/>
</dbReference>
<dbReference type="EMBL" id="CAMAPE010000008">
    <property type="protein sequence ID" value="CAH9073638.1"/>
    <property type="molecule type" value="Genomic_DNA"/>
</dbReference>
<evidence type="ECO:0000256" key="6">
    <source>
        <dbReference type="SAM" id="MobiDB-lite"/>
    </source>
</evidence>
<dbReference type="Proteomes" id="UP001152484">
    <property type="component" value="Unassembled WGS sequence"/>
</dbReference>
<evidence type="ECO:0000313" key="9">
    <source>
        <dbReference type="Proteomes" id="UP001152484"/>
    </source>
</evidence>
<dbReference type="GO" id="GO:0003677">
    <property type="term" value="F:DNA binding"/>
    <property type="evidence" value="ECO:0007669"/>
    <property type="project" value="UniProtKB-KW"/>
</dbReference>
<evidence type="ECO:0000313" key="8">
    <source>
        <dbReference type="EMBL" id="CAH9073638.1"/>
    </source>
</evidence>
<dbReference type="InterPro" id="IPR044800">
    <property type="entry name" value="LEC2-like"/>
</dbReference>
<reference evidence="8" key="1">
    <citation type="submission" date="2022-07" db="EMBL/GenBank/DDBJ databases">
        <authorList>
            <person name="Macas J."/>
            <person name="Novak P."/>
            <person name="Neumann P."/>
        </authorList>
    </citation>
    <scope>NUCLEOTIDE SEQUENCE</scope>
</reference>
<dbReference type="GO" id="GO:0005634">
    <property type="term" value="C:nucleus"/>
    <property type="evidence" value="ECO:0007669"/>
    <property type="project" value="UniProtKB-SubCell"/>
</dbReference>
<dbReference type="Gene3D" id="2.40.330.10">
    <property type="entry name" value="DNA-binding pseudobarrel domain"/>
    <property type="match status" value="1"/>
</dbReference>
<dbReference type="Pfam" id="PF02362">
    <property type="entry name" value="B3"/>
    <property type="match status" value="1"/>
</dbReference>
<evidence type="ECO:0000256" key="1">
    <source>
        <dbReference type="ARBA" id="ARBA00004123"/>
    </source>
</evidence>
<dbReference type="SUPFAM" id="SSF101936">
    <property type="entry name" value="DNA-binding pseudobarrel domain"/>
    <property type="match status" value="1"/>
</dbReference>
<feature type="region of interest" description="Disordered" evidence="6">
    <location>
        <begin position="65"/>
        <end position="91"/>
    </location>
</feature>
<evidence type="ECO:0000259" key="7">
    <source>
        <dbReference type="PROSITE" id="PS50863"/>
    </source>
</evidence>
<name>A0A9P1E2B2_CUSEU</name>
<keyword evidence="2" id="KW-0805">Transcription regulation</keyword>
<accession>A0A9P1E2B2</accession>